<dbReference type="Gene3D" id="2.40.50.100">
    <property type="match status" value="1"/>
</dbReference>
<dbReference type="OrthoDB" id="9806939at2"/>
<dbReference type="Gene3D" id="2.40.420.20">
    <property type="match status" value="1"/>
</dbReference>
<reference evidence="5 6" key="1">
    <citation type="submission" date="2016-06" db="EMBL/GenBank/DDBJ databases">
        <title>Genome sequence of endosymbiont of Candidatus Endolucinida thiodiazotropha.</title>
        <authorList>
            <person name="Poehlein A."/>
            <person name="Koenig S."/>
            <person name="Heiden S.E."/>
            <person name="Thuermer A."/>
            <person name="Voget S."/>
            <person name="Daniel R."/>
            <person name="Markert S."/>
            <person name="Gros O."/>
            <person name="Schweder T."/>
        </authorList>
    </citation>
    <scope>NUCLEOTIDE SEQUENCE [LARGE SCALE GENOMIC DNA]</scope>
    <source>
        <strain evidence="5 6">COS</strain>
    </source>
</reference>
<organism evidence="5 6">
    <name type="scientific">Candidatus Thiodiazotropha endolucinida</name>
    <dbReference type="NCBI Taxonomy" id="1655433"/>
    <lineage>
        <taxon>Bacteria</taxon>
        <taxon>Pseudomonadati</taxon>
        <taxon>Pseudomonadota</taxon>
        <taxon>Gammaproteobacteria</taxon>
        <taxon>Chromatiales</taxon>
        <taxon>Sedimenticolaceae</taxon>
        <taxon>Candidatus Thiodiazotropha</taxon>
    </lineage>
</organism>
<evidence type="ECO:0000256" key="2">
    <source>
        <dbReference type="SAM" id="Coils"/>
    </source>
</evidence>
<keyword evidence="3" id="KW-0812">Transmembrane</keyword>
<dbReference type="NCBIfam" id="TIGR01730">
    <property type="entry name" value="RND_mfp"/>
    <property type="match status" value="1"/>
</dbReference>
<dbReference type="RefSeq" id="WP_069124429.1">
    <property type="nucleotide sequence ID" value="NZ_MARB01000009.1"/>
</dbReference>
<dbReference type="InterPro" id="IPR006143">
    <property type="entry name" value="RND_pump_MFP"/>
</dbReference>
<comment type="caution">
    <text evidence="5">The sequence shown here is derived from an EMBL/GenBank/DDBJ whole genome shotgun (WGS) entry which is preliminary data.</text>
</comment>
<evidence type="ECO:0000313" key="6">
    <source>
        <dbReference type="Proteomes" id="UP000094769"/>
    </source>
</evidence>
<feature type="domain" description="Multidrug resistance protein MdtA-like barrel-sandwich hybrid" evidence="4">
    <location>
        <begin position="76"/>
        <end position="236"/>
    </location>
</feature>
<protein>
    <submittedName>
        <fullName evidence="5">Multidrug resistance protein MdtA</fullName>
    </submittedName>
</protein>
<evidence type="ECO:0000256" key="3">
    <source>
        <dbReference type="SAM" id="Phobius"/>
    </source>
</evidence>
<dbReference type="SUPFAM" id="SSF111369">
    <property type="entry name" value="HlyD-like secretion proteins"/>
    <property type="match status" value="1"/>
</dbReference>
<feature type="coiled-coil region" evidence="2">
    <location>
        <begin position="106"/>
        <end position="140"/>
    </location>
</feature>
<dbReference type="EMBL" id="MARB01000009">
    <property type="protein sequence ID" value="ODJ87850.1"/>
    <property type="molecule type" value="Genomic_DNA"/>
</dbReference>
<gene>
    <name evidence="5" type="primary">mdtA_2</name>
    <name evidence="5" type="ORF">CODIS_19580</name>
</gene>
<keyword evidence="2" id="KW-0175">Coiled coil</keyword>
<accession>A0A7Z1AF98</accession>
<dbReference type="Proteomes" id="UP000094769">
    <property type="component" value="Unassembled WGS sequence"/>
</dbReference>
<keyword evidence="6" id="KW-1185">Reference proteome</keyword>
<dbReference type="GO" id="GO:1990281">
    <property type="term" value="C:efflux pump complex"/>
    <property type="evidence" value="ECO:0007669"/>
    <property type="project" value="TreeGrafter"/>
</dbReference>
<evidence type="ECO:0000256" key="1">
    <source>
        <dbReference type="ARBA" id="ARBA00009477"/>
    </source>
</evidence>
<dbReference type="PANTHER" id="PTHR30469">
    <property type="entry name" value="MULTIDRUG RESISTANCE PROTEIN MDTA"/>
    <property type="match status" value="1"/>
</dbReference>
<evidence type="ECO:0000259" key="4">
    <source>
        <dbReference type="Pfam" id="PF25917"/>
    </source>
</evidence>
<dbReference type="InterPro" id="IPR058625">
    <property type="entry name" value="MdtA-like_BSH"/>
</dbReference>
<name>A0A7Z1AF98_9GAMM</name>
<keyword evidence="3" id="KW-1133">Transmembrane helix</keyword>
<dbReference type="GO" id="GO:0015562">
    <property type="term" value="F:efflux transmembrane transporter activity"/>
    <property type="evidence" value="ECO:0007669"/>
    <property type="project" value="TreeGrafter"/>
</dbReference>
<comment type="similarity">
    <text evidence="1">Belongs to the membrane fusion protein (MFP) (TC 8.A.1) family.</text>
</comment>
<dbReference type="AlphaFoldDB" id="A0A7Z1AF98"/>
<evidence type="ECO:0000313" key="5">
    <source>
        <dbReference type="EMBL" id="ODJ87850.1"/>
    </source>
</evidence>
<sequence length="439" mass="48454">MLDNHPHWRKLLILPPIALGILVLMVMAGNRQPPLKVERGEPTKLVRTVEARQLELVPVAEGYGTVQPARVWNAVAQVAGRIVDIHPRLRDGEIISEGSLLVQIDPADYQLNLAQAEAELAELEVEASNAKASLSIEERSLGIAQREFQRVSKLAKKGTASQSAVDDTERNLLASRNAVQNVKNTLALIPTKRKVLAAKRTQAERDLQNTRLLAPFNLRVANMSIEVDQYVGKGETLLAGDAVDRVEIIARFPMASLRRLFIGRERRDITTDILEGNLADFVALKPRVRLDLGTTIAEWEAEFVRFSDNVDPETRTMGVVVAVDRPFEKIEPGIRPPLSKGMFVQVLLQGKPQPERIVIPRSAIRDGVVYLADEENRLRRQPVDLLFSQGEISIIASGVTAGQKIIVSDLVPAVSGMRLETKTDTEIEEALTAAAKGEQ</sequence>
<proteinExistence type="inferred from homology"/>
<dbReference type="Gene3D" id="1.10.287.470">
    <property type="entry name" value="Helix hairpin bin"/>
    <property type="match status" value="1"/>
</dbReference>
<feature type="transmembrane region" description="Helical" evidence="3">
    <location>
        <begin position="12"/>
        <end position="29"/>
    </location>
</feature>
<dbReference type="Gene3D" id="2.40.30.170">
    <property type="match status" value="1"/>
</dbReference>
<keyword evidence="3" id="KW-0472">Membrane</keyword>
<dbReference type="Pfam" id="PF25917">
    <property type="entry name" value="BSH_RND"/>
    <property type="match status" value="1"/>
</dbReference>
<dbReference type="PANTHER" id="PTHR30469:SF15">
    <property type="entry name" value="HLYD FAMILY OF SECRETION PROTEINS"/>
    <property type="match status" value="1"/>
</dbReference>